<reference evidence="1 2" key="1">
    <citation type="submission" date="2019-11" db="EMBL/GenBank/DDBJ databases">
        <title>Comparative genomics of hydrocarbon-degrading Desulfosarcina strains.</title>
        <authorList>
            <person name="Watanabe M."/>
            <person name="Kojima H."/>
            <person name="Fukui M."/>
        </authorList>
    </citation>
    <scope>NUCLEOTIDE SEQUENCE [LARGE SCALE GENOMIC DNA]</scope>
    <source>
        <strain evidence="1 2">28bB2T</strain>
    </source>
</reference>
<dbReference type="KEGG" id="dov:DSCO28_30420"/>
<name>A0A5K7ZMM0_9BACT</name>
<sequence length="259" mass="28752">MTESIIETVRDKSRPANEHIAHVTGMSCVPKAVSFRDKENGEAYYSLAGSLAYPAVKTPGFGVIIAVLKNGNEQQNFKVLAETEAQSIDNLLDSCLKMCQRWGFPESFSFLYGDPERFLSALTDFNLREENSGLYLAPPNDFQQPNRTEIYLQRIRSALGPNKNGQKGLHLGNCDKLRAYLQNFPTGAAKIQIEDFPAVAALGYGLHSLAASRPWMESTDERISYADRAEVEQQQMFDALGYTDAEVGYFDDGDTIGTL</sequence>
<dbReference type="Proteomes" id="UP000425960">
    <property type="component" value="Chromosome"/>
</dbReference>
<organism evidence="1 2">
    <name type="scientific">Desulfosarcina ovata subsp. sediminis</name>
    <dbReference type="NCBI Taxonomy" id="885957"/>
    <lineage>
        <taxon>Bacteria</taxon>
        <taxon>Pseudomonadati</taxon>
        <taxon>Thermodesulfobacteriota</taxon>
        <taxon>Desulfobacteria</taxon>
        <taxon>Desulfobacterales</taxon>
        <taxon>Desulfosarcinaceae</taxon>
        <taxon>Desulfosarcina</taxon>
    </lineage>
</organism>
<gene>
    <name evidence="1" type="ORF">DSCO28_30420</name>
</gene>
<dbReference type="EMBL" id="AP021876">
    <property type="protein sequence ID" value="BBO82476.1"/>
    <property type="molecule type" value="Genomic_DNA"/>
</dbReference>
<evidence type="ECO:0000313" key="2">
    <source>
        <dbReference type="Proteomes" id="UP000425960"/>
    </source>
</evidence>
<protein>
    <submittedName>
        <fullName evidence="1">Uncharacterized protein</fullName>
    </submittedName>
</protein>
<evidence type="ECO:0000313" key="1">
    <source>
        <dbReference type="EMBL" id="BBO82476.1"/>
    </source>
</evidence>
<accession>A0A5K7ZMM0</accession>
<dbReference type="AlphaFoldDB" id="A0A5K7ZMM0"/>
<proteinExistence type="predicted"/>